<dbReference type="Gene3D" id="3.40.50.1220">
    <property type="entry name" value="TPP-binding domain"/>
    <property type="match status" value="1"/>
</dbReference>
<dbReference type="InterPro" id="IPR011766">
    <property type="entry name" value="TPP_enzyme_TPP-bd"/>
</dbReference>
<accession>A0A133XEM9</accession>
<dbReference type="UniPathway" id="UPA00079"/>
<comment type="pathway">
    <text evidence="7">Quinol/quinone metabolism; menaquinone biosynthesis.</text>
</comment>
<evidence type="ECO:0000256" key="2">
    <source>
        <dbReference type="ARBA" id="ARBA00022679"/>
    </source>
</evidence>
<evidence type="ECO:0000256" key="1">
    <source>
        <dbReference type="ARBA" id="ARBA00022428"/>
    </source>
</evidence>
<sequence length="543" mass="56606">MPTSLDTGTLNFSWSQALIGGLVAAGVERAVISPGSRSTPLALAMLRQPGLDCEVIIDERSAAFFALGAARASRRPAIVLATSGTAVANWLPAVVEANLAGVPLILISADRPPELQGIGANQTMAQPGLFGEQVRACHAMGTPKQGFDSKALSTLAARAVEQASWPHPGPVHINQPFREPLIPATATPPTPAATSVRTSRPCSQPDPAAIAELAKAMAGRPGLIVCGELPPEHGFAEAVASLAEHLACPILAEPLSNLRFGRHDRSHLIVHYNQWLSQQAAAVGKPAWILRFGAFPVTRSLQGLLGEHHDVMALVDPWPRWSDPAHRLSHLLHASPLAVCQALLAAAPSAAPCGWLASWLAADQGHEASQSSAYARLIPHLMAALPAGCPVFVGNSLAVRMLDSHSGSSDKPLEFFANRGASGIDGNISSALGIAAERGRVVALLGDLTCQHDIGGLAAARGRNAVILAVNNGGGGIFEMLPQAALPEFERGWLTPQNIDFHHAARAFGLSYAQSAVGPALTDLVQAAIASGGPHLIEVTLEK</sequence>
<dbReference type="PANTHER" id="PTHR42916">
    <property type="entry name" value="2-SUCCINYL-5-ENOLPYRUVYL-6-HYDROXY-3-CYCLOHEXENE-1-CARBOXYLATE SYNTHASE"/>
    <property type="match status" value="1"/>
</dbReference>
<keyword evidence="11" id="KW-1185">Reference proteome</keyword>
<dbReference type="GO" id="GO:0009234">
    <property type="term" value="P:menaquinone biosynthetic process"/>
    <property type="evidence" value="ECO:0007669"/>
    <property type="project" value="UniProtKB-UniRule"/>
</dbReference>
<dbReference type="STRING" id="281362.AT959_15640"/>
<dbReference type="InterPro" id="IPR012001">
    <property type="entry name" value="Thiamin_PyroP_enz_TPP-bd_dom"/>
</dbReference>
<dbReference type="Pfam" id="PF02775">
    <property type="entry name" value="TPP_enzyme_C"/>
    <property type="match status" value="1"/>
</dbReference>
<dbReference type="HAMAP" id="MF_01659">
    <property type="entry name" value="MenD"/>
    <property type="match status" value="1"/>
</dbReference>
<dbReference type="RefSeq" id="WP_066884935.1">
    <property type="nucleotide sequence ID" value="NZ_LODL01000035.1"/>
</dbReference>
<dbReference type="PANTHER" id="PTHR42916:SF1">
    <property type="entry name" value="PROTEIN PHYLLO, CHLOROPLASTIC"/>
    <property type="match status" value="1"/>
</dbReference>
<gene>
    <name evidence="7" type="primary">menD</name>
    <name evidence="10" type="ORF">AT959_15640</name>
</gene>
<reference evidence="10 11" key="1">
    <citation type="submission" date="2015-12" db="EMBL/GenBank/DDBJ databases">
        <title>Nitrous oxide reduction kinetics distinguish bacteria harboring typical versus atypical NosZ.</title>
        <authorList>
            <person name="Yoon S."/>
            <person name="Nissen S."/>
            <person name="Park D."/>
            <person name="Sanford R.A."/>
            <person name="Loeffler F.E."/>
        </authorList>
    </citation>
    <scope>NUCLEOTIDE SEQUENCE [LARGE SCALE GENOMIC DNA]</scope>
    <source>
        <strain evidence="10 11">ATCC BAA-841</strain>
    </source>
</reference>
<evidence type="ECO:0000313" key="11">
    <source>
        <dbReference type="Proteomes" id="UP000070186"/>
    </source>
</evidence>
<dbReference type="NCBIfam" id="TIGR00173">
    <property type="entry name" value="menD"/>
    <property type="match status" value="1"/>
</dbReference>
<dbReference type="Proteomes" id="UP000070186">
    <property type="component" value="Unassembled WGS sequence"/>
</dbReference>
<dbReference type="CDD" id="cd07037">
    <property type="entry name" value="TPP_PYR_MenD"/>
    <property type="match status" value="1"/>
</dbReference>
<dbReference type="PIRSF" id="PIRSF004983">
    <property type="entry name" value="MenD"/>
    <property type="match status" value="1"/>
</dbReference>
<organism evidence="10 11">
    <name type="scientific">Dechloromonas denitrificans</name>
    <dbReference type="NCBI Taxonomy" id="281362"/>
    <lineage>
        <taxon>Bacteria</taxon>
        <taxon>Pseudomonadati</taxon>
        <taxon>Pseudomonadota</taxon>
        <taxon>Betaproteobacteria</taxon>
        <taxon>Rhodocyclales</taxon>
        <taxon>Azonexaceae</taxon>
        <taxon>Dechloromonas</taxon>
    </lineage>
</organism>
<comment type="cofactor">
    <cofactor evidence="7">
        <name>thiamine diphosphate</name>
        <dbReference type="ChEBI" id="CHEBI:58937"/>
    </cofactor>
    <text evidence="7">Binds 1 thiamine pyrophosphate per subunit.</text>
</comment>
<comment type="caution">
    <text evidence="10">The sequence shown here is derived from an EMBL/GenBank/DDBJ whole genome shotgun (WGS) entry which is preliminary data.</text>
</comment>
<feature type="domain" description="Thiamine pyrophosphate enzyme N-terminal TPP-binding" evidence="9">
    <location>
        <begin position="15"/>
        <end position="125"/>
    </location>
</feature>
<dbReference type="GO" id="GO:0030145">
    <property type="term" value="F:manganese ion binding"/>
    <property type="evidence" value="ECO:0007669"/>
    <property type="project" value="UniProtKB-UniRule"/>
</dbReference>
<dbReference type="GO" id="GO:0030976">
    <property type="term" value="F:thiamine pyrophosphate binding"/>
    <property type="evidence" value="ECO:0007669"/>
    <property type="project" value="UniProtKB-UniRule"/>
</dbReference>
<dbReference type="CDD" id="cd02009">
    <property type="entry name" value="TPP_SHCHC_synthase"/>
    <property type="match status" value="1"/>
</dbReference>
<name>A0A133XEM9_9RHOO</name>
<dbReference type="Gene3D" id="3.40.50.970">
    <property type="match status" value="2"/>
</dbReference>
<evidence type="ECO:0000256" key="5">
    <source>
        <dbReference type="ARBA" id="ARBA00023052"/>
    </source>
</evidence>
<dbReference type="Pfam" id="PF02776">
    <property type="entry name" value="TPP_enzyme_N"/>
    <property type="match status" value="1"/>
</dbReference>
<evidence type="ECO:0000256" key="7">
    <source>
        <dbReference type="HAMAP-Rule" id="MF_01659"/>
    </source>
</evidence>
<dbReference type="InterPro" id="IPR004433">
    <property type="entry name" value="MenaQ_synth_MenD"/>
</dbReference>
<evidence type="ECO:0000259" key="9">
    <source>
        <dbReference type="Pfam" id="PF02776"/>
    </source>
</evidence>
<comment type="catalytic activity">
    <reaction evidence="7">
        <text>isochorismate + 2-oxoglutarate + H(+) = 5-enolpyruvoyl-6-hydroxy-2-succinyl-cyclohex-3-ene-1-carboxylate + CO2</text>
        <dbReference type="Rhea" id="RHEA:25593"/>
        <dbReference type="ChEBI" id="CHEBI:15378"/>
        <dbReference type="ChEBI" id="CHEBI:16526"/>
        <dbReference type="ChEBI" id="CHEBI:16810"/>
        <dbReference type="ChEBI" id="CHEBI:29780"/>
        <dbReference type="ChEBI" id="CHEBI:58818"/>
        <dbReference type="EC" id="2.2.1.9"/>
    </reaction>
</comment>
<keyword evidence="3 7" id="KW-0479">Metal-binding</keyword>
<keyword evidence="5 7" id="KW-0786">Thiamine pyrophosphate</keyword>
<dbReference type="EC" id="2.2.1.9" evidence="7"/>
<comment type="pathway">
    <text evidence="7">Quinol/quinone metabolism; 1,4-dihydroxy-2-naphthoate biosynthesis; 1,4-dihydroxy-2-naphthoate from chorismate: step 2/7.</text>
</comment>
<feature type="domain" description="Thiamine pyrophosphate enzyme TPP-binding" evidence="8">
    <location>
        <begin position="409"/>
        <end position="539"/>
    </location>
</feature>
<keyword evidence="2 7" id="KW-0808">Transferase</keyword>
<evidence type="ECO:0000256" key="4">
    <source>
        <dbReference type="ARBA" id="ARBA00022842"/>
    </source>
</evidence>
<dbReference type="AlphaFoldDB" id="A0A133XEM9"/>
<dbReference type="UniPathway" id="UPA01057">
    <property type="reaction ID" value="UER00164"/>
</dbReference>
<dbReference type="EMBL" id="LODL01000035">
    <property type="protein sequence ID" value="KXB29395.1"/>
    <property type="molecule type" value="Genomic_DNA"/>
</dbReference>
<proteinExistence type="inferred from homology"/>
<comment type="function">
    <text evidence="7">Catalyzes the thiamine diphosphate-dependent decarboxylation of 2-oxoglutarate and the subsequent addition of the resulting succinic semialdehyde-thiamine pyrophosphate anion to isochorismate to yield 2-succinyl-5-enolpyruvyl-6-hydroxy-3-cyclohexene-1-carboxylate (SEPHCHC).</text>
</comment>
<dbReference type="InterPro" id="IPR029061">
    <property type="entry name" value="THDP-binding"/>
</dbReference>
<dbReference type="GO" id="GO:0070204">
    <property type="term" value="F:2-succinyl-5-enolpyruvyl-6-hydroxy-3-cyclohexene-1-carboxylic-acid synthase activity"/>
    <property type="evidence" value="ECO:0007669"/>
    <property type="project" value="UniProtKB-UniRule"/>
</dbReference>
<evidence type="ECO:0000313" key="10">
    <source>
        <dbReference type="EMBL" id="KXB29395.1"/>
    </source>
</evidence>
<dbReference type="GO" id="GO:0000287">
    <property type="term" value="F:magnesium ion binding"/>
    <property type="evidence" value="ECO:0007669"/>
    <property type="project" value="UniProtKB-UniRule"/>
</dbReference>
<keyword evidence="6 7" id="KW-0464">Manganese</keyword>
<evidence type="ECO:0000259" key="8">
    <source>
        <dbReference type="Pfam" id="PF02775"/>
    </source>
</evidence>
<evidence type="ECO:0000256" key="6">
    <source>
        <dbReference type="ARBA" id="ARBA00023211"/>
    </source>
</evidence>
<comment type="similarity">
    <text evidence="7">Belongs to the TPP enzyme family. MenD subfamily.</text>
</comment>
<keyword evidence="1 7" id="KW-0474">Menaquinone biosynthesis</keyword>
<protein>
    <recommendedName>
        <fullName evidence="7">2-succinyl-5-enolpyruvyl-6-hydroxy-3-cyclohexene-1-carboxylate synthase</fullName>
        <shortName evidence="7">SEPHCHC synthase</shortName>
        <ecNumber evidence="7">2.2.1.9</ecNumber>
    </recommendedName>
    <alternativeName>
        <fullName evidence="7">Menaquinone biosynthesis protein MenD</fullName>
    </alternativeName>
</protein>
<dbReference type="SUPFAM" id="SSF52467">
    <property type="entry name" value="DHS-like NAD/FAD-binding domain"/>
    <property type="match status" value="1"/>
</dbReference>
<keyword evidence="4 7" id="KW-0460">Magnesium</keyword>
<evidence type="ECO:0000256" key="3">
    <source>
        <dbReference type="ARBA" id="ARBA00022723"/>
    </source>
</evidence>
<comment type="subunit">
    <text evidence="7">Homodimer.</text>
</comment>
<dbReference type="InterPro" id="IPR029035">
    <property type="entry name" value="DHS-like_NAD/FAD-binding_dom"/>
</dbReference>
<dbReference type="SUPFAM" id="SSF52518">
    <property type="entry name" value="Thiamin diphosphate-binding fold (THDP-binding)"/>
    <property type="match status" value="2"/>
</dbReference>
<comment type="cofactor">
    <cofactor evidence="7">
        <name>Mg(2+)</name>
        <dbReference type="ChEBI" id="CHEBI:18420"/>
    </cofactor>
    <cofactor evidence="7">
        <name>Mn(2+)</name>
        <dbReference type="ChEBI" id="CHEBI:29035"/>
    </cofactor>
</comment>